<evidence type="ECO:0000256" key="2">
    <source>
        <dbReference type="ARBA" id="ARBA00004713"/>
    </source>
</evidence>
<keyword evidence="3" id="KW-1003">Cell membrane</keyword>
<dbReference type="GO" id="GO:0009244">
    <property type="term" value="P:lipopolysaccharide core region biosynthetic process"/>
    <property type="evidence" value="ECO:0007669"/>
    <property type="project" value="InterPro"/>
</dbReference>
<dbReference type="GO" id="GO:0005829">
    <property type="term" value="C:cytosol"/>
    <property type="evidence" value="ECO:0007669"/>
    <property type="project" value="TreeGrafter"/>
</dbReference>
<evidence type="ECO:0000256" key="13">
    <source>
        <dbReference type="ARBA" id="ARBA00049201"/>
    </source>
</evidence>
<evidence type="ECO:0000313" key="15">
    <source>
        <dbReference type="Proteomes" id="UP001147830"/>
    </source>
</evidence>
<keyword evidence="5" id="KW-0328">Glycosyltransferase</keyword>
<dbReference type="GO" id="GO:0008713">
    <property type="term" value="F:ADP-heptose-lipopolysaccharide heptosyltransferase activity"/>
    <property type="evidence" value="ECO:0007669"/>
    <property type="project" value="TreeGrafter"/>
</dbReference>
<evidence type="ECO:0000256" key="9">
    <source>
        <dbReference type="ARBA" id="ARBA00043995"/>
    </source>
</evidence>
<dbReference type="SUPFAM" id="SSF53756">
    <property type="entry name" value="UDP-Glycosyltransferase/glycogen phosphorylase"/>
    <property type="match status" value="1"/>
</dbReference>
<dbReference type="GO" id="GO:0005886">
    <property type="term" value="C:plasma membrane"/>
    <property type="evidence" value="ECO:0007669"/>
    <property type="project" value="UniProtKB-SubCell"/>
</dbReference>
<evidence type="ECO:0000256" key="11">
    <source>
        <dbReference type="ARBA" id="ARBA00044190"/>
    </source>
</evidence>
<evidence type="ECO:0000256" key="4">
    <source>
        <dbReference type="ARBA" id="ARBA00022519"/>
    </source>
</evidence>
<dbReference type="CDD" id="cd03789">
    <property type="entry name" value="GT9_LPS_heptosyltransferase"/>
    <property type="match status" value="1"/>
</dbReference>
<protein>
    <recommendedName>
        <fullName evidence="11">Lipopolysaccharide heptosyltransferase 1</fullName>
        <ecNumber evidence="10">2.4.99.23</ecNumber>
    </recommendedName>
    <alternativeName>
        <fullName evidence="12">ADP-heptose:lipopolysaccharide heptosyltransferase I</fullName>
    </alternativeName>
</protein>
<evidence type="ECO:0000313" key="14">
    <source>
        <dbReference type="EMBL" id="MCT7359901.1"/>
    </source>
</evidence>
<organism evidence="14 15">
    <name type="scientific">Thalassolituus pacificus</name>
    <dbReference type="NCBI Taxonomy" id="2975440"/>
    <lineage>
        <taxon>Bacteria</taxon>
        <taxon>Pseudomonadati</taxon>
        <taxon>Pseudomonadota</taxon>
        <taxon>Gammaproteobacteria</taxon>
        <taxon>Oceanospirillales</taxon>
        <taxon>Oceanospirillaceae</taxon>
        <taxon>Thalassolituus</taxon>
    </lineage>
</organism>
<reference evidence="14" key="2">
    <citation type="submission" date="2022-08" db="EMBL/GenBank/DDBJ databases">
        <authorList>
            <person name="Dong C."/>
        </authorList>
    </citation>
    <scope>NUCLEOTIDE SEQUENCE</scope>
    <source>
        <strain evidence="14">59MF3M-4</strain>
    </source>
</reference>
<keyword evidence="8" id="KW-0472">Membrane</keyword>
<comment type="similarity">
    <text evidence="9">Belongs to the glycosyltransferase 9 family.</text>
</comment>
<proteinExistence type="inferred from homology"/>
<dbReference type="InterPro" id="IPR051199">
    <property type="entry name" value="LPS_LOS_Heptosyltrfase"/>
</dbReference>
<sequence>MKVLLIKTSSLGDVFHTLPALEDAWRAIPGLEVDWVVEEAFAAIPTWHPAVKKVIPVAWRRWRKNLRDKANRAEMKAFWRDLRATQYDVVLDAQGLIKSAVLTRMARGPRFGLDKHSCREPLAAMAYQHPQAVAKGQHAIPRVRQLFAQILGYEVPDGLSYGVDRTRWQRPAVEGDYWLFLHGTTWITKLWPEAYWRELAAMVAACGRKVVLPWGNDEEQQRAERIADGLDGVEVLPKMGLNALNAYLAHAQAVVGVDTGLSHVVAALEVPSVAIYGATDSTLTGVLGPQVEVMRSGYSDCAPCLSKTCLKNESGDIQPPCYREISPQRVFDHLLGRVQAS</sequence>
<dbReference type="InterPro" id="IPR011908">
    <property type="entry name" value="LipoPS_heptosylTferase-I"/>
</dbReference>
<dbReference type="NCBIfam" id="TIGR02193">
    <property type="entry name" value="heptsyl_trn_I"/>
    <property type="match status" value="1"/>
</dbReference>
<evidence type="ECO:0000256" key="10">
    <source>
        <dbReference type="ARBA" id="ARBA00044041"/>
    </source>
</evidence>
<evidence type="ECO:0000256" key="3">
    <source>
        <dbReference type="ARBA" id="ARBA00022475"/>
    </source>
</evidence>
<evidence type="ECO:0000256" key="8">
    <source>
        <dbReference type="ARBA" id="ARBA00023136"/>
    </source>
</evidence>
<keyword evidence="4" id="KW-0997">Cell inner membrane</keyword>
<comment type="pathway">
    <text evidence="2">Bacterial outer membrane biogenesis; LPS core biosynthesis.</text>
</comment>
<dbReference type="Pfam" id="PF01075">
    <property type="entry name" value="Glyco_transf_9"/>
    <property type="match status" value="1"/>
</dbReference>
<dbReference type="EMBL" id="JAOANI010000019">
    <property type="protein sequence ID" value="MCT7359901.1"/>
    <property type="molecule type" value="Genomic_DNA"/>
</dbReference>
<dbReference type="RefSeq" id="WP_260976752.1">
    <property type="nucleotide sequence ID" value="NZ_JAOANI010000019.1"/>
</dbReference>
<evidence type="ECO:0000256" key="5">
    <source>
        <dbReference type="ARBA" id="ARBA00022676"/>
    </source>
</evidence>
<dbReference type="PANTHER" id="PTHR30160:SF19">
    <property type="entry name" value="LIPOPOLYSACCHARIDE HEPTOSYLTRANSFERASE 1"/>
    <property type="match status" value="1"/>
</dbReference>
<dbReference type="InterPro" id="IPR002201">
    <property type="entry name" value="Glyco_trans_9"/>
</dbReference>
<accession>A0A9X2WG80</accession>
<dbReference type="Proteomes" id="UP001147830">
    <property type="component" value="Unassembled WGS sequence"/>
</dbReference>
<keyword evidence="7" id="KW-0448">Lipopolysaccharide biosynthesis</keyword>
<gene>
    <name evidence="14" type="primary">waaC</name>
    <name evidence="14" type="ORF">NYR02_12850</name>
</gene>
<comment type="caution">
    <text evidence="14">The sequence shown here is derived from an EMBL/GenBank/DDBJ whole genome shotgun (WGS) entry which is preliminary data.</text>
</comment>
<evidence type="ECO:0000256" key="1">
    <source>
        <dbReference type="ARBA" id="ARBA00004515"/>
    </source>
</evidence>
<evidence type="ECO:0000256" key="6">
    <source>
        <dbReference type="ARBA" id="ARBA00022679"/>
    </source>
</evidence>
<name>A0A9X2WG80_9GAMM</name>
<reference evidence="14" key="1">
    <citation type="journal article" date="2022" name="Front. Microbiol.">
        <title>Genome-based taxonomic rearrangement of Oceanobacter-related bacteria including the description of Thalassolituus hydrocarbonoclasticus sp. nov. and Thalassolituus pacificus sp. nov. and emended description of the genus Thalassolituus.</title>
        <authorList>
            <person name="Dong C."/>
            <person name="Wei L."/>
            <person name="Wang J."/>
            <person name="Lai Q."/>
            <person name="Huang Z."/>
            <person name="Shao Z."/>
        </authorList>
    </citation>
    <scope>NUCLEOTIDE SEQUENCE</scope>
    <source>
        <strain evidence="14">59MF3M-4</strain>
    </source>
</reference>
<dbReference type="AlphaFoldDB" id="A0A9X2WG80"/>
<comment type="catalytic activity">
    <reaction evidence="13">
        <text>an alpha-Kdo-(2-&gt;4)-alpha-Kdo-(2-&gt;6)-lipid A + ADP-L-glycero-beta-D-manno-heptose = an L-alpha-D-Hep-(1-&gt;5)-[alpha-Kdo-(2-&gt;4)]-alpha-Kdo-(2-&gt;6)-lipid A + ADP + H(+)</text>
        <dbReference type="Rhea" id="RHEA:74067"/>
        <dbReference type="ChEBI" id="CHEBI:15378"/>
        <dbReference type="ChEBI" id="CHEBI:61506"/>
        <dbReference type="ChEBI" id="CHEBI:176431"/>
        <dbReference type="ChEBI" id="CHEBI:193068"/>
        <dbReference type="ChEBI" id="CHEBI:456216"/>
        <dbReference type="EC" id="2.4.99.23"/>
    </reaction>
</comment>
<dbReference type="EC" id="2.4.99.23" evidence="10"/>
<evidence type="ECO:0000256" key="7">
    <source>
        <dbReference type="ARBA" id="ARBA00022985"/>
    </source>
</evidence>
<keyword evidence="6" id="KW-0808">Transferase</keyword>
<keyword evidence="15" id="KW-1185">Reference proteome</keyword>
<comment type="subcellular location">
    <subcellularLocation>
        <location evidence="1">Cell inner membrane</location>
        <topology evidence="1">Peripheral membrane protein</topology>
        <orientation evidence="1">Cytoplasmic side</orientation>
    </subcellularLocation>
</comment>
<evidence type="ECO:0000256" key="12">
    <source>
        <dbReference type="ARBA" id="ARBA00044330"/>
    </source>
</evidence>
<dbReference type="Gene3D" id="3.40.50.2000">
    <property type="entry name" value="Glycogen Phosphorylase B"/>
    <property type="match status" value="2"/>
</dbReference>
<dbReference type="PANTHER" id="PTHR30160">
    <property type="entry name" value="TETRAACYLDISACCHARIDE 4'-KINASE-RELATED"/>
    <property type="match status" value="1"/>
</dbReference>